<dbReference type="GeneTree" id="ENSGT00940000162510"/>
<accession>A0A8C6Y2G2</accession>
<evidence type="ECO:0000313" key="15">
    <source>
        <dbReference type="Ensembl" id="ENSNNAP00000022136.1"/>
    </source>
</evidence>
<evidence type="ECO:0000256" key="2">
    <source>
        <dbReference type="ARBA" id="ARBA00004524"/>
    </source>
</evidence>
<protein>
    <recommendedName>
        <fullName evidence="17">Cytochrome P450 2K6-like</fullName>
    </recommendedName>
</protein>
<dbReference type="Proteomes" id="UP000694559">
    <property type="component" value="Unplaced"/>
</dbReference>
<dbReference type="InterPro" id="IPR002401">
    <property type="entry name" value="Cyt_P450_E_grp-I"/>
</dbReference>
<comment type="cofactor">
    <cofactor evidence="1 12">
        <name>heme</name>
        <dbReference type="ChEBI" id="CHEBI:30413"/>
    </cofactor>
</comment>
<dbReference type="PRINTS" id="PR00385">
    <property type="entry name" value="P450"/>
</dbReference>
<evidence type="ECO:0000256" key="14">
    <source>
        <dbReference type="SAM" id="Phobius"/>
    </source>
</evidence>
<evidence type="ECO:0000256" key="7">
    <source>
        <dbReference type="ARBA" id="ARBA00022848"/>
    </source>
</evidence>
<evidence type="ECO:0000313" key="16">
    <source>
        <dbReference type="Proteomes" id="UP000694559"/>
    </source>
</evidence>
<dbReference type="FunFam" id="1.10.630.10:FF:000010">
    <property type="entry name" value="cytochrome P450 2W1 isoform X2"/>
    <property type="match status" value="1"/>
</dbReference>
<dbReference type="PANTHER" id="PTHR24300:SF302">
    <property type="entry name" value="CYTOCHROME P450"/>
    <property type="match status" value="1"/>
</dbReference>
<keyword evidence="16" id="KW-1185">Reference proteome</keyword>
<feature type="binding site" description="axial binding residue" evidence="12">
    <location>
        <position position="439"/>
    </location>
    <ligand>
        <name>heme</name>
        <dbReference type="ChEBI" id="CHEBI:30413"/>
    </ligand>
    <ligandPart>
        <name>Fe</name>
        <dbReference type="ChEBI" id="CHEBI:18248"/>
    </ligandPart>
</feature>
<evidence type="ECO:0000256" key="1">
    <source>
        <dbReference type="ARBA" id="ARBA00001971"/>
    </source>
</evidence>
<dbReference type="InterPro" id="IPR001128">
    <property type="entry name" value="Cyt_P450"/>
</dbReference>
<evidence type="ECO:0000256" key="8">
    <source>
        <dbReference type="ARBA" id="ARBA00023002"/>
    </source>
</evidence>
<proteinExistence type="inferred from homology"/>
<keyword evidence="14" id="KW-1133">Transmembrane helix</keyword>
<comment type="similarity">
    <text evidence="3 13">Belongs to the cytochrome P450 family.</text>
</comment>
<dbReference type="InterPro" id="IPR036396">
    <property type="entry name" value="Cyt_P450_sf"/>
</dbReference>
<dbReference type="PRINTS" id="PR00463">
    <property type="entry name" value="EP450I"/>
</dbReference>
<keyword evidence="11 14" id="KW-0472">Membrane</keyword>
<evidence type="ECO:0000256" key="5">
    <source>
        <dbReference type="ARBA" id="ARBA00022723"/>
    </source>
</evidence>
<comment type="subcellular location">
    <subcellularLocation>
        <location evidence="2">Microsome membrane</location>
    </subcellularLocation>
</comment>
<evidence type="ECO:0000256" key="12">
    <source>
        <dbReference type="PIRSR" id="PIRSR602401-1"/>
    </source>
</evidence>
<dbReference type="AlphaFoldDB" id="A0A8C6Y2G2"/>
<dbReference type="Gene3D" id="1.10.630.10">
    <property type="entry name" value="Cytochrome P450"/>
    <property type="match status" value="1"/>
</dbReference>
<sequence length="494" mass="57036">MGLMVPISILFLSILIMMLLFKMGNPWKKNSKDFPPGPRPLPVVGNLHIMDLKKPYQTMLELMKQYGPVFKIQLGRQKIVVLTGYETVKEALVNKADVFAERAPFPIFDEYSKGFGIVFSHGENWRVMRRFMLTTLRNYGMGKRSMESRIAEECSFLVKKFESYKGKPFEFRRIVTAAVGNIIVSILLGKRYDYEDPKFIKLLSLATENNRLMGSPPMQLYNLFPILGYFVATRKKILNNRKELYAFINENFNQCFNNLDENDTRNFIDSYIVQQQQERKTQNNGYFNHKNLEESVLNLFVGGVETVASTLFWAFTLMMKYPLIQKKVQEEITNIVGYAQPGAEHRIKMPYTDAVVHEIQRYADVLPLSLPHATTVDATFKGYFIPKGTHVIPLLTSVLHDESQWEKPHEFYPEHFLNTEGKLIKRDVFMPFSAGRRICPGETLARTEIFMFFTSLLQKFTLQPAPGLSKDLDMTREVGFTITPNTYTLCALPH</sequence>
<dbReference type="PANTHER" id="PTHR24300">
    <property type="entry name" value="CYTOCHROME P450 508A4-RELATED"/>
    <property type="match status" value="1"/>
</dbReference>
<evidence type="ECO:0000256" key="3">
    <source>
        <dbReference type="ARBA" id="ARBA00010617"/>
    </source>
</evidence>
<reference evidence="15" key="1">
    <citation type="submission" date="2025-08" db="UniProtKB">
        <authorList>
            <consortium name="Ensembl"/>
        </authorList>
    </citation>
    <scope>IDENTIFICATION</scope>
</reference>
<dbReference type="PROSITE" id="PS00086">
    <property type="entry name" value="CYTOCHROME_P450"/>
    <property type="match status" value="1"/>
</dbReference>
<dbReference type="Ensembl" id="ENSNNAT00000023203.1">
    <property type="protein sequence ID" value="ENSNNAP00000022136.1"/>
    <property type="gene ID" value="ENSNNAG00000014612.1"/>
</dbReference>
<reference evidence="15" key="2">
    <citation type="submission" date="2025-09" db="UniProtKB">
        <authorList>
            <consortium name="Ensembl"/>
        </authorList>
    </citation>
    <scope>IDENTIFICATION</scope>
</reference>
<organism evidence="15 16">
    <name type="scientific">Naja naja</name>
    <name type="common">Indian cobra</name>
    <dbReference type="NCBI Taxonomy" id="35670"/>
    <lineage>
        <taxon>Eukaryota</taxon>
        <taxon>Metazoa</taxon>
        <taxon>Chordata</taxon>
        <taxon>Craniata</taxon>
        <taxon>Vertebrata</taxon>
        <taxon>Euteleostomi</taxon>
        <taxon>Lepidosauria</taxon>
        <taxon>Squamata</taxon>
        <taxon>Bifurcata</taxon>
        <taxon>Unidentata</taxon>
        <taxon>Episquamata</taxon>
        <taxon>Toxicofera</taxon>
        <taxon>Serpentes</taxon>
        <taxon>Colubroidea</taxon>
        <taxon>Elapidae</taxon>
        <taxon>Elapinae</taxon>
        <taxon>Naja</taxon>
    </lineage>
</organism>
<dbReference type="GO" id="GO:0046222">
    <property type="term" value="P:aflatoxin metabolic process"/>
    <property type="evidence" value="ECO:0007669"/>
    <property type="project" value="UniProtKB-ARBA"/>
</dbReference>
<dbReference type="SUPFAM" id="SSF48264">
    <property type="entry name" value="Cytochrome P450"/>
    <property type="match status" value="1"/>
</dbReference>
<name>A0A8C6Y2G2_NAJNA</name>
<keyword evidence="10 13" id="KW-0503">Monooxygenase</keyword>
<evidence type="ECO:0000256" key="9">
    <source>
        <dbReference type="ARBA" id="ARBA00023004"/>
    </source>
</evidence>
<dbReference type="GO" id="GO:0005506">
    <property type="term" value="F:iron ion binding"/>
    <property type="evidence" value="ECO:0007669"/>
    <property type="project" value="InterPro"/>
</dbReference>
<keyword evidence="4 12" id="KW-0349">Heme</keyword>
<dbReference type="GO" id="GO:0006805">
    <property type="term" value="P:xenobiotic metabolic process"/>
    <property type="evidence" value="ECO:0007669"/>
    <property type="project" value="TreeGrafter"/>
</dbReference>
<evidence type="ECO:0000256" key="13">
    <source>
        <dbReference type="RuleBase" id="RU000461"/>
    </source>
</evidence>
<keyword evidence="6" id="KW-0256">Endoplasmic reticulum</keyword>
<feature type="transmembrane region" description="Helical" evidence="14">
    <location>
        <begin position="6"/>
        <end position="24"/>
    </location>
</feature>
<feature type="transmembrane region" description="Helical" evidence="14">
    <location>
        <begin position="296"/>
        <end position="319"/>
    </location>
</feature>
<keyword evidence="7" id="KW-0492">Microsome</keyword>
<keyword evidence="9 12" id="KW-0408">Iron</keyword>
<evidence type="ECO:0000256" key="4">
    <source>
        <dbReference type="ARBA" id="ARBA00022617"/>
    </source>
</evidence>
<evidence type="ECO:0000256" key="6">
    <source>
        <dbReference type="ARBA" id="ARBA00022824"/>
    </source>
</evidence>
<dbReference type="OrthoDB" id="1055148at2759"/>
<dbReference type="OMA" id="GWIREHK"/>
<keyword evidence="14" id="KW-0812">Transmembrane</keyword>
<dbReference type="GO" id="GO:0005737">
    <property type="term" value="C:cytoplasm"/>
    <property type="evidence" value="ECO:0007669"/>
    <property type="project" value="TreeGrafter"/>
</dbReference>
<dbReference type="InterPro" id="IPR050182">
    <property type="entry name" value="Cytochrome_P450_fam2"/>
</dbReference>
<dbReference type="GO" id="GO:0006082">
    <property type="term" value="P:organic acid metabolic process"/>
    <property type="evidence" value="ECO:0007669"/>
    <property type="project" value="TreeGrafter"/>
</dbReference>
<evidence type="ECO:0000256" key="10">
    <source>
        <dbReference type="ARBA" id="ARBA00023033"/>
    </source>
</evidence>
<evidence type="ECO:0008006" key="17">
    <source>
        <dbReference type="Google" id="ProtNLM"/>
    </source>
</evidence>
<dbReference type="GO" id="GO:0020037">
    <property type="term" value="F:heme binding"/>
    <property type="evidence" value="ECO:0007669"/>
    <property type="project" value="InterPro"/>
</dbReference>
<dbReference type="InterPro" id="IPR017972">
    <property type="entry name" value="Cyt_P450_CS"/>
</dbReference>
<keyword evidence="5 12" id="KW-0479">Metal-binding</keyword>
<keyword evidence="8 13" id="KW-0560">Oxidoreductase</keyword>
<evidence type="ECO:0000256" key="11">
    <source>
        <dbReference type="ARBA" id="ARBA00023136"/>
    </source>
</evidence>
<dbReference type="GO" id="GO:0016712">
    <property type="term" value="F:oxidoreductase activity, acting on paired donors, with incorporation or reduction of molecular oxygen, reduced flavin or flavoprotein as one donor, and incorporation of one atom of oxygen"/>
    <property type="evidence" value="ECO:0007669"/>
    <property type="project" value="TreeGrafter"/>
</dbReference>
<dbReference type="Pfam" id="PF00067">
    <property type="entry name" value="p450"/>
    <property type="match status" value="1"/>
</dbReference>